<sequence length="169" mass="19027">MCVAEAPSTQVRWWWWRPSVLFGPPRRQHYASSSRAPRSSPIPAASFPAHQWPLSLCLVIDSVVMQAVVEVSLDAYSRWLLVHTRLVKDRVYCFVVFVKRWWGDAVNTGHDMEGGLASWPSSVWAAGNEAVAEAALAASRVIEEAHEFAQTTSTSWSRVRSPKPHYTLH</sequence>
<accession>A0AAW0T0J4</accession>
<proteinExistence type="predicted"/>
<evidence type="ECO:0000313" key="1">
    <source>
        <dbReference type="EMBL" id="KAK8380834.1"/>
    </source>
</evidence>
<protein>
    <submittedName>
        <fullName evidence="1">Uncharacterized protein</fullName>
    </submittedName>
</protein>
<gene>
    <name evidence="1" type="ORF">O3P69_008043</name>
</gene>
<reference evidence="1 2" key="1">
    <citation type="submission" date="2023-03" db="EMBL/GenBank/DDBJ databases">
        <title>High-quality genome of Scylla paramamosain provides insights in environmental adaptation.</title>
        <authorList>
            <person name="Zhang L."/>
        </authorList>
    </citation>
    <scope>NUCLEOTIDE SEQUENCE [LARGE SCALE GENOMIC DNA]</scope>
    <source>
        <strain evidence="1">LZ_2023a</strain>
        <tissue evidence="1">Muscle</tissue>
    </source>
</reference>
<dbReference type="Proteomes" id="UP001487740">
    <property type="component" value="Unassembled WGS sequence"/>
</dbReference>
<organism evidence="1 2">
    <name type="scientific">Scylla paramamosain</name>
    <name type="common">Mud crab</name>
    <dbReference type="NCBI Taxonomy" id="85552"/>
    <lineage>
        <taxon>Eukaryota</taxon>
        <taxon>Metazoa</taxon>
        <taxon>Ecdysozoa</taxon>
        <taxon>Arthropoda</taxon>
        <taxon>Crustacea</taxon>
        <taxon>Multicrustacea</taxon>
        <taxon>Malacostraca</taxon>
        <taxon>Eumalacostraca</taxon>
        <taxon>Eucarida</taxon>
        <taxon>Decapoda</taxon>
        <taxon>Pleocyemata</taxon>
        <taxon>Brachyura</taxon>
        <taxon>Eubrachyura</taxon>
        <taxon>Portunoidea</taxon>
        <taxon>Portunidae</taxon>
        <taxon>Portuninae</taxon>
        <taxon>Scylla</taxon>
    </lineage>
</organism>
<keyword evidence="2" id="KW-1185">Reference proteome</keyword>
<evidence type="ECO:0000313" key="2">
    <source>
        <dbReference type="Proteomes" id="UP001487740"/>
    </source>
</evidence>
<comment type="caution">
    <text evidence="1">The sequence shown here is derived from an EMBL/GenBank/DDBJ whole genome shotgun (WGS) entry which is preliminary data.</text>
</comment>
<dbReference type="EMBL" id="JARAKH010000041">
    <property type="protein sequence ID" value="KAK8380834.1"/>
    <property type="molecule type" value="Genomic_DNA"/>
</dbReference>
<name>A0AAW0T0J4_SCYPA</name>
<dbReference type="AlphaFoldDB" id="A0AAW0T0J4"/>